<proteinExistence type="predicted"/>
<feature type="transmembrane region" description="Helical" evidence="1">
    <location>
        <begin position="88"/>
        <end position="115"/>
    </location>
</feature>
<dbReference type="HOGENOM" id="CLU_094090_0_0_11"/>
<organism evidence="2 3">
    <name type="scientific">Gardnerella pickettii JCP7719</name>
    <dbReference type="NCBI Taxonomy" id="1261061"/>
    <lineage>
        <taxon>Bacteria</taxon>
        <taxon>Bacillati</taxon>
        <taxon>Actinomycetota</taxon>
        <taxon>Actinomycetes</taxon>
        <taxon>Bifidobacteriales</taxon>
        <taxon>Bifidobacteriaceae</taxon>
        <taxon>Gardnerella</taxon>
        <taxon>Gardnerella pickettii</taxon>
    </lineage>
</organism>
<sequence length="223" mass="24004">MKTNNVKIYVKEKIMNQESTNVEATNTEQTSAQSEINQAATLLKGVNVKKHALDITSLVLVAVLFAAGCILDFTVAKSLSIGNIQPEFVIASFCLSILLVRPNVIQGAIIGALAATLIQFNTSIPGLEYACDIPAAIIMTLALMGYLKAFPKDAARKFSVFPFISTFVATVISGMIFATIASFFILHSPNTVLVMLPIILGTAVFNAVVVEVLYTPIRLVLHK</sequence>
<name>S4GX97_9BIFI</name>
<accession>S4GX97</accession>
<evidence type="ECO:0000256" key="1">
    <source>
        <dbReference type="SAM" id="Phobius"/>
    </source>
</evidence>
<dbReference type="AlphaFoldDB" id="S4GX97"/>
<comment type="caution">
    <text evidence="2">The sequence shown here is derived from an EMBL/GenBank/DDBJ whole genome shotgun (WGS) entry which is preliminary data.</text>
</comment>
<feature type="transmembrane region" description="Helical" evidence="1">
    <location>
        <begin position="127"/>
        <end position="147"/>
    </location>
</feature>
<evidence type="ECO:0008006" key="4">
    <source>
        <dbReference type="Google" id="ProtNLM"/>
    </source>
</evidence>
<feature type="transmembrane region" description="Helical" evidence="1">
    <location>
        <begin position="192"/>
        <end position="214"/>
    </location>
</feature>
<feature type="transmembrane region" description="Helical" evidence="1">
    <location>
        <begin position="55"/>
        <end position="76"/>
    </location>
</feature>
<dbReference type="Proteomes" id="UP000014601">
    <property type="component" value="Unassembled WGS sequence"/>
</dbReference>
<dbReference type="PATRIC" id="fig|1261061.4.peg.273"/>
<evidence type="ECO:0000313" key="2">
    <source>
        <dbReference type="EMBL" id="EPI51484.1"/>
    </source>
</evidence>
<keyword evidence="1" id="KW-0812">Transmembrane</keyword>
<keyword evidence="1" id="KW-1133">Transmembrane helix</keyword>
<feature type="transmembrane region" description="Helical" evidence="1">
    <location>
        <begin position="159"/>
        <end position="186"/>
    </location>
</feature>
<evidence type="ECO:0000313" key="3">
    <source>
        <dbReference type="Proteomes" id="UP000014601"/>
    </source>
</evidence>
<dbReference type="EMBL" id="ATJO01000017">
    <property type="protein sequence ID" value="EPI51484.1"/>
    <property type="molecule type" value="Genomic_DNA"/>
</dbReference>
<gene>
    <name evidence="2" type="ORF">HMPREF1576_00308</name>
</gene>
<keyword evidence="1" id="KW-0472">Membrane</keyword>
<protein>
    <recommendedName>
        <fullName evidence="4">Rod shape-determining protein MreD</fullName>
    </recommendedName>
</protein>
<reference evidence="2 3" key="1">
    <citation type="submission" date="2013-06" db="EMBL/GenBank/DDBJ databases">
        <authorList>
            <person name="Weinstock G."/>
            <person name="Sodergren E."/>
            <person name="Lobos E.A."/>
            <person name="Fulton L."/>
            <person name="Fulton R."/>
            <person name="Courtney L."/>
            <person name="Fronick C."/>
            <person name="O'Laughlin M."/>
            <person name="Godfrey J."/>
            <person name="Wilson R.M."/>
            <person name="Miner T."/>
            <person name="Farmer C."/>
            <person name="Delehaunty K."/>
            <person name="Cordes M."/>
            <person name="Minx P."/>
            <person name="Tomlinson C."/>
            <person name="Chen J."/>
            <person name="Wollam A."/>
            <person name="Pepin K.H."/>
            <person name="Bhonagiri V."/>
            <person name="Zhang X."/>
            <person name="Warren W."/>
            <person name="Mitreva M."/>
            <person name="Mardis E.R."/>
            <person name="Wilson R.K."/>
        </authorList>
    </citation>
    <scope>NUCLEOTIDE SEQUENCE [LARGE SCALE GENOMIC DNA]</scope>
    <source>
        <strain evidence="2 3">JCP7719</strain>
    </source>
</reference>